<dbReference type="Proteomes" id="UP000693970">
    <property type="component" value="Unassembled WGS sequence"/>
</dbReference>
<evidence type="ECO:0000313" key="3">
    <source>
        <dbReference type="EMBL" id="KAG7371716.1"/>
    </source>
</evidence>
<evidence type="ECO:0000313" key="4">
    <source>
        <dbReference type="Proteomes" id="UP000693970"/>
    </source>
</evidence>
<gene>
    <name evidence="3" type="ORF">IV203_017858</name>
    <name evidence="2" type="ORF">IV203_020557</name>
</gene>
<accession>A0A9K3M429</accession>
<dbReference type="EMBL" id="JAGRRH010000003">
    <property type="protein sequence ID" value="KAG7371716.1"/>
    <property type="molecule type" value="Genomic_DNA"/>
</dbReference>
<feature type="region of interest" description="Disordered" evidence="1">
    <location>
        <begin position="115"/>
        <end position="149"/>
    </location>
</feature>
<name>A0A9K3M429_9STRA</name>
<dbReference type="AlphaFoldDB" id="A0A9K3M429"/>
<sequence length="149" mass="16423">MTASSKGACDNSPSSRLTLSDVLMDQNGSMEDLFASAASTVASASMIMPQQQQQQQQQQRRRSYFTHSELPAYLHSTCFLTNPRRLLHDFHATPRTREDQLANLSAVLDAALAIAGRTDPPSPLRGASPPSRKRRHSDEPSGRRHPPTN</sequence>
<evidence type="ECO:0000256" key="1">
    <source>
        <dbReference type="SAM" id="MobiDB-lite"/>
    </source>
</evidence>
<comment type="caution">
    <text evidence="3">The sequence shown here is derived from an EMBL/GenBank/DDBJ whole genome shotgun (WGS) entry which is preliminary data.</text>
</comment>
<proteinExistence type="predicted"/>
<reference evidence="3" key="2">
    <citation type="submission" date="2021-04" db="EMBL/GenBank/DDBJ databases">
        <authorList>
            <person name="Podell S."/>
        </authorList>
    </citation>
    <scope>NUCLEOTIDE SEQUENCE</scope>
    <source>
        <strain evidence="3">Hildebrandi</strain>
    </source>
</reference>
<evidence type="ECO:0000313" key="2">
    <source>
        <dbReference type="EMBL" id="KAG7342613.1"/>
    </source>
</evidence>
<protein>
    <submittedName>
        <fullName evidence="3">Uncharacterized protein</fullName>
    </submittedName>
</protein>
<dbReference type="EMBL" id="JAGRRH010000024">
    <property type="protein sequence ID" value="KAG7342613.1"/>
    <property type="molecule type" value="Genomic_DNA"/>
</dbReference>
<reference evidence="3" key="1">
    <citation type="journal article" date="2021" name="Sci. Rep.">
        <title>Diploid genomic architecture of Nitzschia inconspicua, an elite biomass production diatom.</title>
        <authorList>
            <person name="Oliver A."/>
            <person name="Podell S."/>
            <person name="Pinowska A."/>
            <person name="Traller J.C."/>
            <person name="Smith S.R."/>
            <person name="McClure R."/>
            <person name="Beliaev A."/>
            <person name="Bohutskyi P."/>
            <person name="Hill E.A."/>
            <person name="Rabines A."/>
            <person name="Zheng H."/>
            <person name="Allen L.Z."/>
            <person name="Kuo A."/>
            <person name="Grigoriev I.V."/>
            <person name="Allen A.E."/>
            <person name="Hazlebeck D."/>
            <person name="Allen E.E."/>
        </authorList>
    </citation>
    <scope>NUCLEOTIDE SEQUENCE</scope>
    <source>
        <strain evidence="3">Hildebrandi</strain>
    </source>
</reference>
<organism evidence="3 4">
    <name type="scientific">Nitzschia inconspicua</name>
    <dbReference type="NCBI Taxonomy" id="303405"/>
    <lineage>
        <taxon>Eukaryota</taxon>
        <taxon>Sar</taxon>
        <taxon>Stramenopiles</taxon>
        <taxon>Ochrophyta</taxon>
        <taxon>Bacillariophyta</taxon>
        <taxon>Bacillariophyceae</taxon>
        <taxon>Bacillariophycidae</taxon>
        <taxon>Bacillariales</taxon>
        <taxon>Bacillariaceae</taxon>
        <taxon>Nitzschia</taxon>
    </lineage>
</organism>
<keyword evidence="4" id="KW-1185">Reference proteome</keyword>